<dbReference type="InterPro" id="IPR001969">
    <property type="entry name" value="Aspartic_peptidase_AS"/>
</dbReference>
<keyword evidence="2 5" id="KW-0064">Aspartyl protease</keyword>
<dbReference type="CDD" id="cd05471">
    <property type="entry name" value="pepsin_like"/>
    <property type="match status" value="1"/>
</dbReference>
<sequence>MASFLCHLVFLSLALLASANGFTVPLKRVHRSPADFSHPGTPTCRWATATICAFLYISVGTCSDHTYGFSAYIAHISVGGQKLGVILDTGSSDLWVVSSNCTGIDCSGVAKYNATSSLSLSSYNFKLAYLIGTVSGSIGFETITLGSYQITAQVFAIANETRGLNLSSAGNSGIMGLSFPLSAAIPATAGKTILENMFAYFDEAHRFFAFRLGRSSDDSTFSFGQLDSMLSNSTNDFTRTAVYTGTGRHSTLDYWKLPLHAITLNSSTSISSFTPSRVSGSATPIAVLDTGTTFILGPTKDVDAFWAAVGASRKLGSGQWEVQCTRAVAVGFVLGDEHTKREYVIDPEDVSLADGSPEEGWCTGGIQASDGVNSGDWILGDAFLRNVYVTHHGATAHQPPQIGLLNLTDPHSTLARFQSERGHDSSDPISGHPQVYSHQGHTHLNAPAICGIVLVSAFIVGALLSLVAQWYMQHRYNVRKDSTMS</sequence>
<dbReference type="PROSITE" id="PS51767">
    <property type="entry name" value="PEPTIDASE_A1"/>
    <property type="match status" value="1"/>
</dbReference>
<keyword evidence="6" id="KW-0812">Transmembrane</keyword>
<evidence type="ECO:0000256" key="2">
    <source>
        <dbReference type="ARBA" id="ARBA00022750"/>
    </source>
</evidence>
<dbReference type="EMBL" id="SEOQ01000352">
    <property type="protein sequence ID" value="TFY65036.1"/>
    <property type="molecule type" value="Genomic_DNA"/>
</dbReference>
<dbReference type="InterPro" id="IPR021109">
    <property type="entry name" value="Peptidase_aspartic_dom_sf"/>
</dbReference>
<keyword evidence="6" id="KW-0472">Membrane</keyword>
<keyword evidence="7" id="KW-0732">Signal</keyword>
<feature type="active site" evidence="3">
    <location>
        <position position="88"/>
    </location>
</feature>
<dbReference type="Pfam" id="PF00026">
    <property type="entry name" value="Asp"/>
    <property type="match status" value="1"/>
</dbReference>
<gene>
    <name evidence="9" type="ORF">EVG20_g5737</name>
</gene>
<dbReference type="InterPro" id="IPR033121">
    <property type="entry name" value="PEPTIDASE_A1"/>
</dbReference>
<dbReference type="InterPro" id="IPR034164">
    <property type="entry name" value="Pepsin-like_dom"/>
</dbReference>
<keyword evidence="4" id="KW-1015">Disulfide bond</keyword>
<dbReference type="SUPFAM" id="SSF50630">
    <property type="entry name" value="Acid proteases"/>
    <property type="match status" value="1"/>
</dbReference>
<dbReference type="Proteomes" id="UP000298327">
    <property type="component" value="Unassembled WGS sequence"/>
</dbReference>
<comment type="similarity">
    <text evidence="1 5">Belongs to the peptidase A1 family.</text>
</comment>
<dbReference type="OrthoDB" id="15189at2759"/>
<feature type="domain" description="Peptidase A1" evidence="8">
    <location>
        <begin position="72"/>
        <end position="405"/>
    </location>
</feature>
<evidence type="ECO:0000313" key="9">
    <source>
        <dbReference type="EMBL" id="TFY65036.1"/>
    </source>
</evidence>
<feature type="transmembrane region" description="Helical" evidence="6">
    <location>
        <begin position="446"/>
        <end position="471"/>
    </location>
</feature>
<organism evidence="9 10">
    <name type="scientific">Dentipellis fragilis</name>
    <dbReference type="NCBI Taxonomy" id="205917"/>
    <lineage>
        <taxon>Eukaryota</taxon>
        <taxon>Fungi</taxon>
        <taxon>Dikarya</taxon>
        <taxon>Basidiomycota</taxon>
        <taxon>Agaricomycotina</taxon>
        <taxon>Agaricomycetes</taxon>
        <taxon>Russulales</taxon>
        <taxon>Hericiaceae</taxon>
        <taxon>Dentipellis</taxon>
    </lineage>
</organism>
<keyword evidence="5" id="KW-0645">Protease</keyword>
<dbReference type="AlphaFoldDB" id="A0A4Y9YR24"/>
<feature type="chain" id="PRO_5021346022" description="Peptidase A1 domain-containing protein" evidence="7">
    <location>
        <begin position="22"/>
        <end position="485"/>
    </location>
</feature>
<dbReference type="PANTHER" id="PTHR47966">
    <property type="entry name" value="BETA-SITE APP-CLEAVING ENZYME, ISOFORM A-RELATED"/>
    <property type="match status" value="1"/>
</dbReference>
<keyword evidence="10" id="KW-1185">Reference proteome</keyword>
<reference evidence="9 10" key="1">
    <citation type="submission" date="2019-02" db="EMBL/GenBank/DDBJ databases">
        <title>Genome sequencing of the rare red list fungi Dentipellis fragilis.</title>
        <authorList>
            <person name="Buettner E."/>
            <person name="Kellner H."/>
        </authorList>
    </citation>
    <scope>NUCLEOTIDE SEQUENCE [LARGE SCALE GENOMIC DNA]</scope>
    <source>
        <strain evidence="9 10">DSM 105465</strain>
    </source>
</reference>
<evidence type="ECO:0000256" key="5">
    <source>
        <dbReference type="RuleBase" id="RU000454"/>
    </source>
</evidence>
<keyword evidence="5" id="KW-0378">Hydrolase</keyword>
<evidence type="ECO:0000313" key="10">
    <source>
        <dbReference type="Proteomes" id="UP000298327"/>
    </source>
</evidence>
<dbReference type="PANTHER" id="PTHR47966:SF57">
    <property type="entry name" value="PEPTIDASE A1 DOMAIN-CONTAINING PROTEIN"/>
    <property type="match status" value="1"/>
</dbReference>
<evidence type="ECO:0000256" key="4">
    <source>
        <dbReference type="PIRSR" id="PIRSR601461-2"/>
    </source>
</evidence>
<name>A0A4Y9YR24_9AGAM</name>
<evidence type="ECO:0000256" key="1">
    <source>
        <dbReference type="ARBA" id="ARBA00007447"/>
    </source>
</evidence>
<evidence type="ECO:0000256" key="3">
    <source>
        <dbReference type="PIRSR" id="PIRSR601461-1"/>
    </source>
</evidence>
<dbReference type="Gene3D" id="2.40.70.10">
    <property type="entry name" value="Acid Proteases"/>
    <property type="match status" value="2"/>
</dbReference>
<dbReference type="GO" id="GO:0004190">
    <property type="term" value="F:aspartic-type endopeptidase activity"/>
    <property type="evidence" value="ECO:0007669"/>
    <property type="project" value="UniProtKB-KW"/>
</dbReference>
<dbReference type="GO" id="GO:0006508">
    <property type="term" value="P:proteolysis"/>
    <property type="evidence" value="ECO:0007669"/>
    <property type="project" value="UniProtKB-KW"/>
</dbReference>
<feature type="disulfide bond" evidence="4">
    <location>
        <begin position="101"/>
        <end position="106"/>
    </location>
</feature>
<comment type="caution">
    <text evidence="9">The sequence shown here is derived from an EMBL/GenBank/DDBJ whole genome shotgun (WGS) entry which is preliminary data.</text>
</comment>
<feature type="signal peptide" evidence="7">
    <location>
        <begin position="1"/>
        <end position="21"/>
    </location>
</feature>
<evidence type="ECO:0000259" key="8">
    <source>
        <dbReference type="PROSITE" id="PS51767"/>
    </source>
</evidence>
<feature type="active site" evidence="3">
    <location>
        <position position="289"/>
    </location>
</feature>
<dbReference type="PRINTS" id="PR00792">
    <property type="entry name" value="PEPSIN"/>
</dbReference>
<protein>
    <recommendedName>
        <fullName evidence="8">Peptidase A1 domain-containing protein</fullName>
    </recommendedName>
</protein>
<dbReference type="InterPro" id="IPR001461">
    <property type="entry name" value="Aspartic_peptidase_A1"/>
</dbReference>
<evidence type="ECO:0000256" key="7">
    <source>
        <dbReference type="SAM" id="SignalP"/>
    </source>
</evidence>
<dbReference type="PROSITE" id="PS00141">
    <property type="entry name" value="ASP_PROTEASE"/>
    <property type="match status" value="2"/>
</dbReference>
<proteinExistence type="inferred from homology"/>
<accession>A0A4Y9YR24</accession>
<evidence type="ECO:0000256" key="6">
    <source>
        <dbReference type="SAM" id="Phobius"/>
    </source>
</evidence>
<keyword evidence="6" id="KW-1133">Transmembrane helix</keyword>